<feature type="domain" description="IF140/IFT172/WDR19 TPR" evidence="8">
    <location>
        <begin position="421"/>
        <end position="505"/>
    </location>
</feature>
<dbReference type="InterPro" id="IPR056155">
    <property type="entry name" value="Beta-prop_IFT140_2nd"/>
</dbReference>
<evidence type="ECO:0000256" key="4">
    <source>
        <dbReference type="ARBA" id="ARBA00023069"/>
    </source>
</evidence>
<feature type="domain" description="IFT140 second beta-propeller" evidence="7">
    <location>
        <begin position="226"/>
        <end position="378"/>
    </location>
</feature>
<keyword evidence="4" id="KW-0969">Cilium</keyword>
<evidence type="ECO:0000313" key="9">
    <source>
        <dbReference type="EMBL" id="CAD7234133.1"/>
    </source>
</evidence>
<dbReference type="OrthoDB" id="6373473at2759"/>
<sequence length="507" mass="55465">MCPVARCLPSSDVLAVGTNVGRIGFWKYNPPSLLPVSDKRRGSLHFRRPSGLLSRAQEEQPDPEANWELLPSAKLTVGGVKQLTWGSSKSLLAANCVKQVCVLQEQVLSAHYKDHLTVVQVSPSLVLAVPSETSVSPFPSSLSMSPPSWPLKTTAAHISGLHTVTSDKLIVWSTLTHKASVFELESEFKSVTLMGSFSVDCEAIVAHDQSLYLIEGNKVQVRTFQSSLLPDPKLYVWDISSDSLAYFNFLSGHAEDDDHAPPPNSADSEHSKEFTALERSKHESSKEVGGRFVLNHFWDPEEPRLLTVEAKKLPRSHDPNSSLGYNGMSAWDEKADVLIVTLFAMPEGGLIVEDTFALSSDQSSLVGLQVPFMYILKKPKASGEMTGMIEQRIMKEFAGLESADESTRTAMMDFSFFLAVGNMDEAFKAIKTIKSGAVWENLARMCVKTKRLDVAAVCLGNMGHARGAKALREAVASYPELDARVAVLAVQLGMNEEAERLLQSATP</sequence>
<evidence type="ECO:0000259" key="7">
    <source>
        <dbReference type="Pfam" id="PF23385"/>
    </source>
</evidence>
<keyword evidence="5" id="KW-0966">Cell projection</keyword>
<evidence type="ECO:0000256" key="2">
    <source>
        <dbReference type="ARBA" id="ARBA00022574"/>
    </source>
</evidence>
<feature type="domain" description="IFT140 second beta-propeller" evidence="7">
    <location>
        <begin position="151"/>
        <end position="225"/>
    </location>
</feature>
<dbReference type="GO" id="GO:0030991">
    <property type="term" value="C:intraciliary transport particle A"/>
    <property type="evidence" value="ECO:0007669"/>
    <property type="project" value="TreeGrafter"/>
</dbReference>
<feature type="region of interest" description="Disordered" evidence="6">
    <location>
        <begin position="257"/>
        <end position="283"/>
    </location>
</feature>
<dbReference type="PANTHER" id="PTHR15722">
    <property type="entry name" value="IFT140/172-RELATED"/>
    <property type="match status" value="1"/>
</dbReference>
<evidence type="ECO:0000256" key="3">
    <source>
        <dbReference type="ARBA" id="ARBA00022737"/>
    </source>
</evidence>
<dbReference type="EMBL" id="OB667839">
    <property type="protein sequence ID" value="CAD7234133.1"/>
    <property type="molecule type" value="Genomic_DNA"/>
</dbReference>
<dbReference type="Pfam" id="PF24762">
    <property type="entry name" value="TPR_IF140-IFT172"/>
    <property type="match status" value="1"/>
</dbReference>
<keyword evidence="3" id="KW-0677">Repeat</keyword>
<dbReference type="PANTHER" id="PTHR15722:SF7">
    <property type="entry name" value="INTRAFLAGELLAR TRANSPORT PROTEIN 140 HOMOLOG"/>
    <property type="match status" value="1"/>
</dbReference>
<dbReference type="GO" id="GO:0005930">
    <property type="term" value="C:axoneme"/>
    <property type="evidence" value="ECO:0007669"/>
    <property type="project" value="TreeGrafter"/>
</dbReference>
<feature type="non-terminal residue" evidence="9">
    <location>
        <position position="1"/>
    </location>
</feature>
<evidence type="ECO:0000259" key="8">
    <source>
        <dbReference type="Pfam" id="PF24762"/>
    </source>
</evidence>
<keyword evidence="2" id="KW-0853">WD repeat</keyword>
<gene>
    <name evidence="9" type="ORF">CTOB1V02_LOCUS11951</name>
</gene>
<organism evidence="9">
    <name type="scientific">Cyprideis torosa</name>
    <dbReference type="NCBI Taxonomy" id="163714"/>
    <lineage>
        <taxon>Eukaryota</taxon>
        <taxon>Metazoa</taxon>
        <taxon>Ecdysozoa</taxon>
        <taxon>Arthropoda</taxon>
        <taxon>Crustacea</taxon>
        <taxon>Oligostraca</taxon>
        <taxon>Ostracoda</taxon>
        <taxon>Podocopa</taxon>
        <taxon>Podocopida</taxon>
        <taxon>Cytherocopina</taxon>
        <taxon>Cytheroidea</taxon>
        <taxon>Cytherideidae</taxon>
        <taxon>Cyprideis</taxon>
    </lineage>
</organism>
<protein>
    <submittedName>
        <fullName evidence="9">Uncharacterized protein</fullName>
    </submittedName>
</protein>
<dbReference type="Gene3D" id="1.25.40.470">
    <property type="match status" value="1"/>
</dbReference>
<accession>A0A7R8WLS7</accession>
<dbReference type="AlphaFoldDB" id="A0A7R8WLS7"/>
<dbReference type="GO" id="GO:0035721">
    <property type="term" value="P:intraciliary retrograde transport"/>
    <property type="evidence" value="ECO:0007669"/>
    <property type="project" value="TreeGrafter"/>
</dbReference>
<reference evidence="9" key="1">
    <citation type="submission" date="2020-11" db="EMBL/GenBank/DDBJ databases">
        <authorList>
            <person name="Tran Van P."/>
        </authorList>
    </citation>
    <scope>NUCLEOTIDE SEQUENCE</scope>
</reference>
<feature type="compositionally biased region" description="Basic and acidic residues" evidence="6">
    <location>
        <begin position="267"/>
        <end position="283"/>
    </location>
</feature>
<dbReference type="GO" id="GO:0036064">
    <property type="term" value="C:ciliary basal body"/>
    <property type="evidence" value="ECO:0007669"/>
    <property type="project" value="TreeGrafter"/>
</dbReference>
<dbReference type="InterPro" id="IPR056168">
    <property type="entry name" value="TPR_IF140/IFT172/WDR19"/>
</dbReference>
<evidence type="ECO:0000256" key="5">
    <source>
        <dbReference type="ARBA" id="ARBA00023273"/>
    </source>
</evidence>
<comment type="subcellular location">
    <subcellularLocation>
        <location evidence="1">Cell projection</location>
        <location evidence="1">Cilium</location>
    </subcellularLocation>
</comment>
<evidence type="ECO:0000256" key="6">
    <source>
        <dbReference type="SAM" id="MobiDB-lite"/>
    </source>
</evidence>
<evidence type="ECO:0000256" key="1">
    <source>
        <dbReference type="ARBA" id="ARBA00004138"/>
    </source>
</evidence>
<name>A0A7R8WLS7_9CRUS</name>
<proteinExistence type="predicted"/>
<dbReference type="Pfam" id="PF23385">
    <property type="entry name" value="Beta-prop_IFT140_2nd"/>
    <property type="match status" value="2"/>
</dbReference>